<sequence>MIPSAAKPVVYAYKYRHAIQKYWIMAQITLLKNERPSIIITGRSGVGKSVLAAHYHGEANSLDWNIPNTSTKVEIKPITIGQWTKIVSVIPGQQTAERERALDLALGSDNVLNGVIHVVDWGFTSIRDEVIKKTMVSGGLDTIDKVRKHNLNLELKEFHKLLSELRHQYVTKEDLNG</sequence>
<dbReference type="CDD" id="cd00882">
    <property type="entry name" value="Ras_like_GTPase"/>
    <property type="match status" value="1"/>
</dbReference>
<organism evidence="1 2">
    <name type="scientific">Morganella morganii</name>
    <name type="common">Proteus morganii</name>
    <dbReference type="NCBI Taxonomy" id="582"/>
    <lineage>
        <taxon>Bacteria</taxon>
        <taxon>Pseudomonadati</taxon>
        <taxon>Pseudomonadota</taxon>
        <taxon>Gammaproteobacteria</taxon>
        <taxon>Enterobacterales</taxon>
        <taxon>Morganellaceae</taxon>
        <taxon>Morganella</taxon>
    </lineage>
</organism>
<reference evidence="1" key="1">
    <citation type="submission" date="2017-12" db="EMBL/GenBank/DDBJ databases">
        <title>Genome sequencing and analysis.</title>
        <authorList>
            <person name="Huang Y.-T."/>
        </authorList>
    </citation>
    <scope>NUCLEOTIDE SEQUENCE</scope>
    <source>
        <strain evidence="1">VGH116</strain>
    </source>
</reference>
<dbReference type="SUPFAM" id="SSF52540">
    <property type="entry name" value="P-loop containing nucleoside triphosphate hydrolases"/>
    <property type="match status" value="1"/>
</dbReference>
<protein>
    <submittedName>
        <fullName evidence="1">Uncharacterized protein</fullName>
    </submittedName>
</protein>
<comment type="caution">
    <text evidence="1">The sequence shown here is derived from an EMBL/GenBank/DDBJ whole genome shotgun (WGS) entry which is preliminary data.</text>
</comment>
<name>A0A8I0PV50_MORMO</name>
<dbReference type="Proteomes" id="UP000650477">
    <property type="component" value="Unassembled WGS sequence"/>
</dbReference>
<dbReference type="Gene3D" id="3.40.50.300">
    <property type="entry name" value="P-loop containing nucleotide triphosphate hydrolases"/>
    <property type="match status" value="1"/>
</dbReference>
<dbReference type="InterPro" id="IPR027417">
    <property type="entry name" value="P-loop_NTPase"/>
</dbReference>
<proteinExistence type="predicted"/>
<accession>A0A8I0PV50</accession>
<gene>
    <name evidence="1" type="ORF">CYG68_04780</name>
</gene>
<evidence type="ECO:0000313" key="2">
    <source>
        <dbReference type="Proteomes" id="UP000650477"/>
    </source>
</evidence>
<evidence type="ECO:0000313" key="1">
    <source>
        <dbReference type="EMBL" id="MBE8611732.1"/>
    </source>
</evidence>
<dbReference type="AlphaFoldDB" id="A0A8I0PV50"/>
<dbReference type="EMBL" id="PKLF01000003">
    <property type="protein sequence ID" value="MBE8611732.1"/>
    <property type="molecule type" value="Genomic_DNA"/>
</dbReference>